<dbReference type="STRING" id="1081102.A0A167X956"/>
<keyword evidence="1" id="KW-0732">Signal</keyword>
<dbReference type="Proteomes" id="UP000076874">
    <property type="component" value="Unassembled WGS sequence"/>
</dbReference>
<dbReference type="OrthoDB" id="2130735at2759"/>
<dbReference type="EMBL" id="AZHD01000004">
    <property type="protein sequence ID" value="OAA64679.1"/>
    <property type="molecule type" value="Genomic_DNA"/>
</dbReference>
<dbReference type="CDD" id="cd15482">
    <property type="entry name" value="Sialidase_non-viral"/>
    <property type="match status" value="1"/>
</dbReference>
<dbReference type="Gene3D" id="2.120.10.10">
    <property type="match status" value="1"/>
</dbReference>
<name>A0A167X956_9HYPO</name>
<evidence type="ECO:0000313" key="2">
    <source>
        <dbReference type="EMBL" id="OAA64679.1"/>
    </source>
</evidence>
<reference evidence="2 3" key="1">
    <citation type="journal article" date="2016" name="Genome Biol. Evol.">
        <title>Divergent and convergent evolution of fungal pathogenicity.</title>
        <authorList>
            <person name="Shang Y."/>
            <person name="Xiao G."/>
            <person name="Zheng P."/>
            <person name="Cen K."/>
            <person name="Zhan S."/>
            <person name="Wang C."/>
        </authorList>
    </citation>
    <scope>NUCLEOTIDE SEQUENCE [LARGE SCALE GENOMIC DNA]</scope>
    <source>
        <strain evidence="2 3">RCEF 264</strain>
    </source>
</reference>
<accession>A0A167X956</accession>
<proteinExistence type="predicted"/>
<dbReference type="AlphaFoldDB" id="A0A167X956"/>
<feature type="signal peptide" evidence="1">
    <location>
        <begin position="1"/>
        <end position="20"/>
    </location>
</feature>
<protein>
    <submittedName>
        <fullName evidence="2">Neuraminidase</fullName>
    </submittedName>
</protein>
<evidence type="ECO:0000256" key="1">
    <source>
        <dbReference type="SAM" id="SignalP"/>
    </source>
</evidence>
<dbReference type="PANTHER" id="PTHR38792:SF3">
    <property type="entry name" value="BNR_ASP-BOX REPEAT DOMAIN PROTEIN (AFU_ORTHOLOGUE AFUA_7G06430)-RELATED"/>
    <property type="match status" value="1"/>
</dbReference>
<keyword evidence="3" id="KW-1185">Reference proteome</keyword>
<organism evidence="2 3">
    <name type="scientific">Niveomyces insectorum RCEF 264</name>
    <dbReference type="NCBI Taxonomy" id="1081102"/>
    <lineage>
        <taxon>Eukaryota</taxon>
        <taxon>Fungi</taxon>
        <taxon>Dikarya</taxon>
        <taxon>Ascomycota</taxon>
        <taxon>Pezizomycotina</taxon>
        <taxon>Sordariomycetes</taxon>
        <taxon>Hypocreomycetidae</taxon>
        <taxon>Hypocreales</taxon>
        <taxon>Cordycipitaceae</taxon>
        <taxon>Niveomyces</taxon>
    </lineage>
</organism>
<evidence type="ECO:0000313" key="3">
    <source>
        <dbReference type="Proteomes" id="UP000076874"/>
    </source>
</evidence>
<feature type="chain" id="PRO_5007894299" evidence="1">
    <location>
        <begin position="21"/>
        <end position="386"/>
    </location>
</feature>
<dbReference type="PANTHER" id="PTHR38792">
    <property type="entry name" value="BNR/ASP-BOX REPEAT DOMAIN PROTEIN (AFU_ORTHOLOGUE AFUA_7G06430)-RELATED"/>
    <property type="match status" value="1"/>
</dbReference>
<gene>
    <name evidence="2" type="ORF">SPI_03326</name>
</gene>
<comment type="caution">
    <text evidence="2">The sequence shown here is derived from an EMBL/GenBank/DDBJ whole genome shotgun (WGS) entry which is preliminary data.</text>
</comment>
<dbReference type="SUPFAM" id="SSF110296">
    <property type="entry name" value="Oligoxyloglucan reducing end-specific cellobiohydrolase"/>
    <property type="match status" value="1"/>
</dbReference>
<sequence length="386" mass="41642">MRRCSTFLVLGAAAAVTALSDVVPSEAASSPVATFSNRLVFKPPSNYTSPRVLYARTVELSDGSLLATWENYSPEPPAVYFPVYRSTDNGSTWAEVSRVTDQTPTAWGLRYQPFLYELPADVGTFKEGTVLCAGNSIPTDLSRTQIDVYASTDKGLTWMFVSHVAAGGKARPDNGQTPVWEPFLLYYNGSIIIYYSDQRDPKHGQKLVHQTSSDLLTWDPAVDDVAVADYKARPGMTTVAALPNGQYIMTYEYGNAPGGGFPVYYRLATDPRAFAAAPAFQLVTGNTRPTSSPYVTWTLFGGGGGSNGTILVSANSHAQLFSNSALGDAAKWTQHSVPQPAAYTRHLRVLRNDPTRLLIMGAGHLPPGTTNTVSLSVVDLEQVLGV</sequence>